<protein>
    <recommendedName>
        <fullName evidence="1">Antitoxin Xre/MbcA/ParS-like toxin-binding domain-containing protein</fullName>
    </recommendedName>
</protein>
<dbReference type="AlphaFoldDB" id="A0A9Q6IIY8"/>
<feature type="domain" description="Antitoxin Xre/MbcA/ParS-like toxin-binding" evidence="1">
    <location>
        <begin position="38"/>
        <end position="85"/>
    </location>
</feature>
<dbReference type="Pfam" id="PF09722">
    <property type="entry name" value="Xre_MbcA_ParS_C"/>
    <property type="match status" value="1"/>
</dbReference>
<sequence length="88" mass="9992">MNEFKVVGRCAFLPVGCWSASFRCYLARYEHVLSIALKVFGSRKRALRWIGRSMVGLGDQAPCRLLCTPMGYTNIHDELMRLNHGICV</sequence>
<accession>A0A9Q6IIY8</accession>
<proteinExistence type="predicted"/>
<evidence type="ECO:0000259" key="1">
    <source>
        <dbReference type="Pfam" id="PF09722"/>
    </source>
</evidence>
<comment type="caution">
    <text evidence="2">The sequence shown here is derived from an EMBL/GenBank/DDBJ whole genome shotgun (WGS) entry which is preliminary data.</text>
</comment>
<reference evidence="2 3" key="1">
    <citation type="submission" date="2018-06" db="EMBL/GenBank/DDBJ databases">
        <title>Pseudomonas diversity within urban Lake Michigan freshwaters.</title>
        <authorList>
            <person name="Batrich M."/>
            <person name="Hatzopoulos T."/>
            <person name="Putonti C."/>
        </authorList>
    </citation>
    <scope>NUCLEOTIDE SEQUENCE [LARGE SCALE GENOMIC DNA]</scope>
    <source>
        <strain evidence="2 3">MB-090624</strain>
    </source>
</reference>
<organism evidence="2 3">
    <name type="scientific">Pseudomonas protegens</name>
    <dbReference type="NCBI Taxonomy" id="380021"/>
    <lineage>
        <taxon>Bacteria</taxon>
        <taxon>Pseudomonadati</taxon>
        <taxon>Pseudomonadota</taxon>
        <taxon>Gammaproteobacteria</taxon>
        <taxon>Pseudomonadales</taxon>
        <taxon>Pseudomonadaceae</taxon>
        <taxon>Pseudomonas</taxon>
    </lineage>
</organism>
<dbReference type="EMBL" id="QJRN01000004">
    <property type="protein sequence ID" value="PYC40156.1"/>
    <property type="molecule type" value="Genomic_DNA"/>
</dbReference>
<name>A0A9Q6IIY8_9PSED</name>
<evidence type="ECO:0000313" key="3">
    <source>
        <dbReference type="Proteomes" id="UP000248188"/>
    </source>
</evidence>
<dbReference type="Proteomes" id="UP000248188">
    <property type="component" value="Unassembled WGS sequence"/>
</dbReference>
<gene>
    <name evidence="2" type="ORF">DMX08_09125</name>
</gene>
<evidence type="ECO:0000313" key="2">
    <source>
        <dbReference type="EMBL" id="PYC40156.1"/>
    </source>
</evidence>
<dbReference type="RefSeq" id="WP_110651980.1">
    <property type="nucleotide sequence ID" value="NZ_QJRN01000004.1"/>
</dbReference>
<dbReference type="InterPro" id="IPR024467">
    <property type="entry name" value="Xre/MbcA/ParS-like_toxin-bd"/>
</dbReference>